<gene>
    <name evidence="8" type="ORF">EBO34_02125</name>
</gene>
<dbReference type="InterPro" id="IPR045121">
    <property type="entry name" value="CoAse"/>
</dbReference>
<evidence type="ECO:0000256" key="1">
    <source>
        <dbReference type="ARBA" id="ARBA00001936"/>
    </source>
</evidence>
<evidence type="ECO:0000313" key="8">
    <source>
        <dbReference type="EMBL" id="RNA68784.1"/>
    </source>
</evidence>
<comment type="cofactor">
    <cofactor evidence="2">
        <name>Mg(2+)</name>
        <dbReference type="ChEBI" id="CHEBI:18420"/>
    </cofactor>
</comment>
<dbReference type="InterPro" id="IPR000086">
    <property type="entry name" value="NUDIX_hydrolase_dom"/>
</dbReference>
<dbReference type="GO" id="GO:0046872">
    <property type="term" value="F:metal ion binding"/>
    <property type="evidence" value="ECO:0007669"/>
    <property type="project" value="UniProtKB-KW"/>
</dbReference>
<dbReference type="RefSeq" id="WP_122896309.1">
    <property type="nucleotide sequence ID" value="NZ_RHIB01000001.1"/>
</dbReference>
<keyword evidence="3" id="KW-0479">Metal-binding</keyword>
<dbReference type="AlphaFoldDB" id="A0A3M7TVJ2"/>
<dbReference type="PANTHER" id="PTHR12992">
    <property type="entry name" value="NUDIX HYDROLASE"/>
    <property type="match status" value="1"/>
</dbReference>
<dbReference type="SUPFAM" id="SSF55811">
    <property type="entry name" value="Nudix"/>
    <property type="match status" value="1"/>
</dbReference>
<comment type="cofactor">
    <cofactor evidence="1">
        <name>Mn(2+)</name>
        <dbReference type="ChEBI" id="CHEBI:29035"/>
    </cofactor>
</comment>
<organism evidence="8 9">
    <name type="scientific">Alteribacter keqinensis</name>
    <dbReference type="NCBI Taxonomy" id="2483800"/>
    <lineage>
        <taxon>Bacteria</taxon>
        <taxon>Bacillati</taxon>
        <taxon>Bacillota</taxon>
        <taxon>Bacilli</taxon>
        <taxon>Bacillales</taxon>
        <taxon>Bacillaceae</taxon>
        <taxon>Alteribacter</taxon>
    </lineage>
</organism>
<dbReference type="EMBL" id="RHIB01000001">
    <property type="protein sequence ID" value="RNA68784.1"/>
    <property type="molecule type" value="Genomic_DNA"/>
</dbReference>
<name>A0A3M7TVJ2_9BACI</name>
<dbReference type="Proteomes" id="UP000278746">
    <property type="component" value="Unassembled WGS sequence"/>
</dbReference>
<evidence type="ECO:0000256" key="2">
    <source>
        <dbReference type="ARBA" id="ARBA00001946"/>
    </source>
</evidence>
<reference evidence="8 9" key="1">
    <citation type="submission" date="2018-10" db="EMBL/GenBank/DDBJ databases">
        <title>Bacillus Keqinensis sp. nov., a moderately halophilic bacterium isolated from a saline-alkaline lake.</title>
        <authorList>
            <person name="Wang H."/>
        </authorList>
    </citation>
    <scope>NUCLEOTIDE SEQUENCE [LARGE SCALE GENOMIC DNA]</scope>
    <source>
        <strain evidence="8 9">KQ-3</strain>
    </source>
</reference>
<accession>A0A3M7TVJ2</accession>
<sequence>MKPTSTNISAFFRDRKPGLLDQEHYRSFALFVPIIYKNDEPHLLFQVRGKNIKQPGEICFPGGKVDPDDKSAEDAAVRELVEEIGVTYEDVVVYGPLDYMITPYRFNIFPFIGEIHPQAEMNINRTEVEEVFTVPVQALKDMEVKTYNIYLEVQPEETFPYHLIPGGENYNWRTGVVHEHFYEYEGRIIWGLTARILKHVLHFLP</sequence>
<evidence type="ECO:0000256" key="3">
    <source>
        <dbReference type="ARBA" id="ARBA00022723"/>
    </source>
</evidence>
<proteinExistence type="predicted"/>
<dbReference type="InterPro" id="IPR015797">
    <property type="entry name" value="NUDIX_hydrolase-like_dom_sf"/>
</dbReference>
<keyword evidence="9" id="KW-1185">Reference proteome</keyword>
<evidence type="ECO:0000313" key="9">
    <source>
        <dbReference type="Proteomes" id="UP000278746"/>
    </source>
</evidence>
<evidence type="ECO:0000256" key="4">
    <source>
        <dbReference type="ARBA" id="ARBA00022801"/>
    </source>
</evidence>
<keyword evidence="5" id="KW-0460">Magnesium</keyword>
<keyword evidence="6" id="KW-0464">Manganese</keyword>
<evidence type="ECO:0000259" key="7">
    <source>
        <dbReference type="PROSITE" id="PS51462"/>
    </source>
</evidence>
<dbReference type="OrthoDB" id="9802805at2"/>
<dbReference type="CDD" id="cd03426">
    <property type="entry name" value="NUDIX_CoAse_Nudt7"/>
    <property type="match status" value="1"/>
</dbReference>
<keyword evidence="4" id="KW-0378">Hydrolase</keyword>
<comment type="caution">
    <text evidence="8">The sequence shown here is derived from an EMBL/GenBank/DDBJ whole genome shotgun (WGS) entry which is preliminary data.</text>
</comment>
<dbReference type="Pfam" id="PF00293">
    <property type="entry name" value="NUDIX"/>
    <property type="match status" value="1"/>
</dbReference>
<dbReference type="Gene3D" id="3.90.79.10">
    <property type="entry name" value="Nucleoside Triphosphate Pyrophosphohydrolase"/>
    <property type="match status" value="1"/>
</dbReference>
<feature type="domain" description="Nudix hydrolase" evidence="7">
    <location>
        <begin position="25"/>
        <end position="156"/>
    </location>
</feature>
<evidence type="ECO:0000256" key="5">
    <source>
        <dbReference type="ARBA" id="ARBA00022842"/>
    </source>
</evidence>
<evidence type="ECO:0000256" key="6">
    <source>
        <dbReference type="ARBA" id="ARBA00023211"/>
    </source>
</evidence>
<protein>
    <submittedName>
        <fullName evidence="8">CoA pyrophosphatase</fullName>
    </submittedName>
</protein>
<dbReference type="PANTHER" id="PTHR12992:SF11">
    <property type="entry name" value="MITOCHONDRIAL COENZYME A DIPHOSPHATASE NUDT8"/>
    <property type="match status" value="1"/>
</dbReference>
<dbReference type="GO" id="GO:0010945">
    <property type="term" value="F:coenzyme A diphosphatase activity"/>
    <property type="evidence" value="ECO:0007669"/>
    <property type="project" value="InterPro"/>
</dbReference>
<dbReference type="PROSITE" id="PS51462">
    <property type="entry name" value="NUDIX"/>
    <property type="match status" value="1"/>
</dbReference>